<dbReference type="InterPro" id="IPR035919">
    <property type="entry name" value="EAL_sf"/>
</dbReference>
<dbReference type="CDD" id="cd01949">
    <property type="entry name" value="GGDEF"/>
    <property type="match status" value="1"/>
</dbReference>
<dbReference type="InterPro" id="IPR000700">
    <property type="entry name" value="PAS-assoc_C"/>
</dbReference>
<dbReference type="SMART" id="SM00086">
    <property type="entry name" value="PAC"/>
    <property type="match status" value="1"/>
</dbReference>
<dbReference type="CDD" id="cd00130">
    <property type="entry name" value="PAS"/>
    <property type="match status" value="2"/>
</dbReference>
<dbReference type="Pfam" id="PF13185">
    <property type="entry name" value="GAF_2"/>
    <property type="match status" value="2"/>
</dbReference>
<name>A0A543Q571_ACITH</name>
<dbReference type="Pfam" id="PF00990">
    <property type="entry name" value="GGDEF"/>
    <property type="match status" value="1"/>
</dbReference>
<organism evidence="5 6">
    <name type="scientific">Acidithiobacillus thiooxidans ATCC 19377</name>
    <dbReference type="NCBI Taxonomy" id="637390"/>
    <lineage>
        <taxon>Bacteria</taxon>
        <taxon>Pseudomonadati</taxon>
        <taxon>Pseudomonadota</taxon>
        <taxon>Acidithiobacillia</taxon>
        <taxon>Acidithiobacillales</taxon>
        <taxon>Acidithiobacillaceae</taxon>
        <taxon>Acidithiobacillus</taxon>
    </lineage>
</organism>
<dbReference type="SUPFAM" id="SSF55073">
    <property type="entry name" value="Nucleotide cyclase"/>
    <property type="match status" value="1"/>
</dbReference>
<dbReference type="SUPFAM" id="SSF55785">
    <property type="entry name" value="PYP-like sensor domain (PAS domain)"/>
    <property type="match status" value="2"/>
</dbReference>
<dbReference type="NCBIfam" id="TIGR00254">
    <property type="entry name" value="GGDEF"/>
    <property type="match status" value="1"/>
</dbReference>
<dbReference type="EMBL" id="SZUV01000001">
    <property type="protein sequence ID" value="TQN51471.1"/>
    <property type="molecule type" value="Genomic_DNA"/>
</dbReference>
<dbReference type="SUPFAM" id="SSF55781">
    <property type="entry name" value="GAF domain-like"/>
    <property type="match status" value="2"/>
</dbReference>
<dbReference type="PROSITE" id="PS50112">
    <property type="entry name" value="PAS"/>
    <property type="match status" value="1"/>
</dbReference>
<dbReference type="Proteomes" id="UP000315403">
    <property type="component" value="Unassembled WGS sequence"/>
</dbReference>
<dbReference type="Gene3D" id="3.20.20.450">
    <property type="entry name" value="EAL domain"/>
    <property type="match status" value="1"/>
</dbReference>
<dbReference type="NCBIfam" id="TIGR00229">
    <property type="entry name" value="sensory_box"/>
    <property type="match status" value="2"/>
</dbReference>
<dbReference type="InterPro" id="IPR029016">
    <property type="entry name" value="GAF-like_dom_sf"/>
</dbReference>
<dbReference type="PANTHER" id="PTHR44757:SF2">
    <property type="entry name" value="BIOFILM ARCHITECTURE MAINTENANCE PROTEIN MBAA"/>
    <property type="match status" value="1"/>
</dbReference>
<protein>
    <submittedName>
        <fullName evidence="5">Putative signaling protein</fullName>
    </submittedName>
</protein>
<dbReference type="SUPFAM" id="SSF141868">
    <property type="entry name" value="EAL domain-like"/>
    <property type="match status" value="1"/>
</dbReference>
<dbReference type="InterPro" id="IPR000014">
    <property type="entry name" value="PAS"/>
</dbReference>
<evidence type="ECO:0000259" key="2">
    <source>
        <dbReference type="PROSITE" id="PS50113"/>
    </source>
</evidence>
<evidence type="ECO:0000259" key="3">
    <source>
        <dbReference type="PROSITE" id="PS50883"/>
    </source>
</evidence>
<dbReference type="CDD" id="cd01948">
    <property type="entry name" value="EAL"/>
    <property type="match status" value="1"/>
</dbReference>
<dbReference type="InterPro" id="IPR035965">
    <property type="entry name" value="PAS-like_dom_sf"/>
</dbReference>
<dbReference type="Gene3D" id="3.30.70.270">
    <property type="match status" value="1"/>
</dbReference>
<evidence type="ECO:0000259" key="4">
    <source>
        <dbReference type="PROSITE" id="PS50887"/>
    </source>
</evidence>
<dbReference type="PROSITE" id="PS50883">
    <property type="entry name" value="EAL"/>
    <property type="match status" value="1"/>
</dbReference>
<dbReference type="PROSITE" id="PS50887">
    <property type="entry name" value="GGDEF"/>
    <property type="match status" value="1"/>
</dbReference>
<dbReference type="Pfam" id="PF00563">
    <property type="entry name" value="EAL"/>
    <property type="match status" value="1"/>
</dbReference>
<dbReference type="PANTHER" id="PTHR44757">
    <property type="entry name" value="DIGUANYLATE CYCLASE DGCP"/>
    <property type="match status" value="1"/>
</dbReference>
<dbReference type="InterPro" id="IPR003018">
    <property type="entry name" value="GAF"/>
</dbReference>
<dbReference type="InterPro" id="IPR052155">
    <property type="entry name" value="Biofilm_reg_signaling"/>
</dbReference>
<dbReference type="Pfam" id="PF13426">
    <property type="entry name" value="PAS_9"/>
    <property type="match status" value="2"/>
</dbReference>
<evidence type="ECO:0000313" key="5">
    <source>
        <dbReference type="EMBL" id="TQN51471.1"/>
    </source>
</evidence>
<dbReference type="SMART" id="SM00065">
    <property type="entry name" value="GAF"/>
    <property type="match status" value="1"/>
</dbReference>
<comment type="caution">
    <text evidence="5">The sequence shown here is derived from an EMBL/GenBank/DDBJ whole genome shotgun (WGS) entry which is preliminary data.</text>
</comment>
<dbReference type="InterPro" id="IPR029787">
    <property type="entry name" value="Nucleotide_cyclase"/>
</dbReference>
<sequence>MTATDSANFLVLNTLLTKTHQAISGAEDESVLLQHLCEIAVQQAGLKLAFVSRPDTQGRFQFLAAAGQVSYLKDLFLSCDALIPEGQGPAARSWREGRVYFDNNFAKAPFLAPWKEHALAYGLTASATLPVFHDGKVWAVLSVYSGEGTPFDEALQTILQQLSLQISQGLERLHDVQKLRFLRASVEALDSGVTIADPQRHFIYANQAFLKLTGYTEEEVLGHDCKFLQSPQTDAQTVRQIAIALAQEQSYTGEILNQRKDGALFWNRLHIDPILNDQGTLTGFIGLQQDITQERENRNLLQTLQDNAAVGIMVVRQRHIVQCNQNMADMMGLSLERMIGQDTRLLYADEANWERVGQAYAELFQTGTTVVRRIAFSHADQQPLLIDAFGTLLEDQETSIWTVVDVTESVQQAQQLRKQQDIYQALAVEADLLLQGRDAQDMLEITCTKLVDMGIFHTIGIVRPDPQGRVQVLAGAGPGVEKMQPFQIYVDDPSCLSARAWREQKTILHSDFSSSQANRPWGQILATFGWSSALATPVWRDGKPFAVITFISTEPVFDSDTITACERAASLLEHSMDEYDLKERLRFLQEQAVQIARTDLITGLPNRRFLDIQMEQSMARAERHDQLLAVCMLDLDGFKPVNDTYGHQAGDEVLATLGKRLPEALRKSDFVARLGGDEFVLLLEDLQNLNDLASILKKVEDTITAPIALSHGASVQIGASMGVALYPSQDMDTGDNLLRLADQALYESKKNMSYRERFWVLFGEDILANRRNPAQILLDRGGLEVWYQPILDSHKGKIVGIEALARLRDADGKIWPPAQFLPLLQGEDFSDLNKQVLTQALKDLSMLDAQGWPLWVAVNLDPRSLSGSCITCLREILGESTVDASRITLEILEGEDFLERQTALELLQKIKALGFRLALDDVGSAYNSLLRMKDLPIDEIKLDQGFVRTLEQRPQDLHFLGTIQDLATGMKVDLVVEGVETEDILDAVTVMGSTLLQGYAIAKPMPFSELQGFLKHTIFPHQHRPNSLLGLYAARLGQHEALKKTITRSPRAVDYLTLDDATACPLHGDIHRLVRDNVNRLDHLHREYHRAIAVMDGPFLASQSGADWSAVDQAMIDFEQAIVETYFEEKSKKRQTS</sequence>
<dbReference type="SMART" id="SM00052">
    <property type="entry name" value="EAL"/>
    <property type="match status" value="1"/>
</dbReference>
<feature type="domain" description="GGDEF" evidence="4">
    <location>
        <begin position="626"/>
        <end position="764"/>
    </location>
</feature>
<dbReference type="PROSITE" id="PS50113">
    <property type="entry name" value="PAC"/>
    <property type="match status" value="1"/>
</dbReference>
<evidence type="ECO:0000313" key="6">
    <source>
        <dbReference type="Proteomes" id="UP000315403"/>
    </source>
</evidence>
<dbReference type="InterPro" id="IPR001633">
    <property type="entry name" value="EAL_dom"/>
</dbReference>
<proteinExistence type="predicted"/>
<dbReference type="AlphaFoldDB" id="A0A543Q571"/>
<dbReference type="InterPro" id="IPR000160">
    <property type="entry name" value="GGDEF_dom"/>
</dbReference>
<feature type="domain" description="EAL" evidence="3">
    <location>
        <begin position="767"/>
        <end position="1018"/>
    </location>
</feature>
<dbReference type="RefSeq" id="WP_142087457.1">
    <property type="nucleotide sequence ID" value="NZ_SZUV01000001.1"/>
</dbReference>
<dbReference type="SMART" id="SM00091">
    <property type="entry name" value="PAS"/>
    <property type="match status" value="2"/>
</dbReference>
<feature type="domain" description="PAS" evidence="1">
    <location>
        <begin position="178"/>
        <end position="248"/>
    </location>
</feature>
<dbReference type="FunFam" id="3.30.70.270:FF:000001">
    <property type="entry name" value="Diguanylate cyclase domain protein"/>
    <property type="match status" value="1"/>
</dbReference>
<dbReference type="InterPro" id="IPR001610">
    <property type="entry name" value="PAC"/>
</dbReference>
<dbReference type="GO" id="GO:0003824">
    <property type="term" value="F:catalytic activity"/>
    <property type="evidence" value="ECO:0007669"/>
    <property type="project" value="UniProtKB-ARBA"/>
</dbReference>
<feature type="domain" description="PAC" evidence="2">
    <location>
        <begin position="249"/>
        <end position="303"/>
    </location>
</feature>
<dbReference type="SMART" id="SM00267">
    <property type="entry name" value="GGDEF"/>
    <property type="match status" value="1"/>
</dbReference>
<reference evidence="5 6" key="1">
    <citation type="submission" date="2019-03" db="EMBL/GenBank/DDBJ databases">
        <title>New insights into Acidothiobacillus thiooxidans sulfur metabolism through coupled gene expression, solution geochemistry, microscopy and spectroscopy analyses.</title>
        <authorList>
            <person name="Camacho D."/>
            <person name="Frazao R."/>
            <person name="Fouillen A."/>
            <person name="Nanci A."/>
            <person name="Lang B.F."/>
            <person name="Apte S.C."/>
            <person name="Baron C."/>
            <person name="Warren L.A."/>
        </authorList>
    </citation>
    <scope>NUCLEOTIDE SEQUENCE [LARGE SCALE GENOMIC DNA]</scope>
    <source>
        <strain evidence="5 6">ATCC 19377</strain>
    </source>
</reference>
<accession>A0A543Q571</accession>
<dbReference type="InterPro" id="IPR043128">
    <property type="entry name" value="Rev_trsase/Diguanyl_cyclase"/>
</dbReference>
<dbReference type="Gene3D" id="3.30.450.20">
    <property type="entry name" value="PAS domain"/>
    <property type="match status" value="2"/>
</dbReference>
<dbReference type="Gene3D" id="3.30.450.40">
    <property type="match status" value="2"/>
</dbReference>
<gene>
    <name evidence="5" type="ORF">DLNHIDIE_01344</name>
</gene>
<evidence type="ECO:0000259" key="1">
    <source>
        <dbReference type="PROSITE" id="PS50112"/>
    </source>
</evidence>